<reference evidence="1 2" key="1">
    <citation type="submission" date="2016-10" db="EMBL/GenBank/DDBJ databases">
        <title>Genome sequence of the ascomycete fungus Penicillium subrubescens.</title>
        <authorList>
            <person name="De Vries R.P."/>
            <person name="Peng M."/>
            <person name="Dilokpimol A."/>
            <person name="Hilden K."/>
            <person name="Makela M.R."/>
            <person name="Grigoriev I."/>
            <person name="Riley R."/>
            <person name="Granchi Z."/>
        </authorList>
    </citation>
    <scope>NUCLEOTIDE SEQUENCE [LARGE SCALE GENOMIC DNA]</scope>
    <source>
        <strain evidence="1 2">CBS 132785</strain>
    </source>
</reference>
<protein>
    <submittedName>
        <fullName evidence="1">Uncharacterized protein</fullName>
    </submittedName>
</protein>
<evidence type="ECO:0000313" key="2">
    <source>
        <dbReference type="Proteomes" id="UP000186955"/>
    </source>
</evidence>
<gene>
    <name evidence="1" type="ORF">PENSUB_7130</name>
</gene>
<comment type="caution">
    <text evidence="1">The sequence shown here is derived from an EMBL/GenBank/DDBJ whole genome shotgun (WGS) entry which is preliminary data.</text>
</comment>
<dbReference type="EMBL" id="MNBE01000626">
    <property type="protein sequence ID" value="OKP02366.1"/>
    <property type="molecule type" value="Genomic_DNA"/>
</dbReference>
<sequence length="158" mass="18201">MPPSCPHAVYTPEDCLAVTGSFYTAAHLGSSLRGLQLQEAYPEISNEDLEPEFYRLLSHTFTHYDHLYIRDTALPDRIYESTICYLEAEDLALATSLPTLHTHSKSESLRALKRVQRRRATIPDTILHARQELLNILQERVKWDLESTDEEDVDMEDK</sequence>
<dbReference type="Gene3D" id="2.60.120.650">
    <property type="entry name" value="Cupin"/>
    <property type="match status" value="1"/>
</dbReference>
<proteinExistence type="predicted"/>
<dbReference type="STRING" id="1316194.A0A1Q5TQ58"/>
<dbReference type="Proteomes" id="UP000186955">
    <property type="component" value="Unassembled WGS sequence"/>
</dbReference>
<dbReference type="AlphaFoldDB" id="A0A1Q5TQ58"/>
<name>A0A1Q5TQ58_9EURO</name>
<organism evidence="1 2">
    <name type="scientific">Penicillium subrubescens</name>
    <dbReference type="NCBI Taxonomy" id="1316194"/>
    <lineage>
        <taxon>Eukaryota</taxon>
        <taxon>Fungi</taxon>
        <taxon>Dikarya</taxon>
        <taxon>Ascomycota</taxon>
        <taxon>Pezizomycotina</taxon>
        <taxon>Eurotiomycetes</taxon>
        <taxon>Eurotiomycetidae</taxon>
        <taxon>Eurotiales</taxon>
        <taxon>Aspergillaceae</taxon>
        <taxon>Penicillium</taxon>
    </lineage>
</organism>
<keyword evidence="2" id="KW-1185">Reference proteome</keyword>
<evidence type="ECO:0000313" key="1">
    <source>
        <dbReference type="EMBL" id="OKP02366.1"/>
    </source>
</evidence>
<accession>A0A1Q5TQ58</accession>